<keyword evidence="8" id="KW-1185">Reference proteome</keyword>
<dbReference type="InterPro" id="IPR001977">
    <property type="entry name" value="Depp_CoAkinase"/>
</dbReference>
<proteinExistence type="inferred from homology"/>
<accession>A0A8J2FSC8</accession>
<comment type="function">
    <text evidence="5">Catalyzes the phosphorylation of the 3'-hydroxyl group of dephosphocoenzyme A to form coenzyme A.</text>
</comment>
<dbReference type="Proteomes" id="UP000663859">
    <property type="component" value="Unassembled WGS sequence"/>
</dbReference>
<keyword evidence="5 7" id="KW-0808">Transferase</keyword>
<comment type="caution">
    <text evidence="7">The sequence shown here is derived from an EMBL/GenBank/DDBJ whole genome shotgun (WGS) entry which is preliminary data.</text>
</comment>
<dbReference type="NCBIfam" id="TIGR00152">
    <property type="entry name" value="dephospho-CoA kinase"/>
    <property type="match status" value="1"/>
</dbReference>
<sequence length="214" mass="24455">MGLQAPWRAIALCFLMRSSEQARRYFGLTGGIACGKTTVAACLSARGWGRIDCDRIAHELLRPGAENWQKVVDEFGEKVLTATGEIDRRSLAKVVFARPELLQKLNSITHPAIRRCWLREKEQFERQFPERNLAVEVPLLFELGLEGEFDEVICVACSSSTQRKRLLARGWESWEVEARLASQFPLEEKIARSDRVIWNEGTMVCLERQLDFLS</sequence>
<evidence type="ECO:0000256" key="5">
    <source>
        <dbReference type="HAMAP-Rule" id="MF_00376"/>
    </source>
</evidence>
<dbReference type="CDD" id="cd02022">
    <property type="entry name" value="DPCK"/>
    <property type="match status" value="1"/>
</dbReference>
<dbReference type="GO" id="GO:0005737">
    <property type="term" value="C:cytoplasm"/>
    <property type="evidence" value="ECO:0007669"/>
    <property type="project" value="UniProtKB-SubCell"/>
</dbReference>
<dbReference type="RefSeq" id="WP_174583111.1">
    <property type="nucleotide sequence ID" value="NZ_CAJNOB010000011.1"/>
</dbReference>
<evidence type="ECO:0000256" key="2">
    <source>
        <dbReference type="ARBA" id="ARBA00022741"/>
    </source>
</evidence>
<organism evidence="7 8">
    <name type="scientific">Candidatus Methylacidithermus pantelleriae</name>
    <dbReference type="NCBI Taxonomy" id="2744239"/>
    <lineage>
        <taxon>Bacteria</taxon>
        <taxon>Pseudomonadati</taxon>
        <taxon>Verrucomicrobiota</taxon>
        <taxon>Methylacidiphilae</taxon>
        <taxon>Methylacidiphilales</taxon>
        <taxon>Methylacidiphilaceae</taxon>
        <taxon>Candidatus Methylacidithermus</taxon>
    </lineage>
</organism>
<keyword evidence="5" id="KW-0963">Cytoplasm</keyword>
<gene>
    <name evidence="5 7" type="primary">coaE</name>
    <name evidence="7" type="ORF">MPNT_190055</name>
</gene>
<keyword evidence="3 5" id="KW-0067">ATP-binding</keyword>
<dbReference type="Gene3D" id="3.40.50.300">
    <property type="entry name" value="P-loop containing nucleotide triphosphate hydrolases"/>
    <property type="match status" value="1"/>
</dbReference>
<dbReference type="Pfam" id="PF01121">
    <property type="entry name" value="CoaE"/>
    <property type="match status" value="1"/>
</dbReference>
<dbReference type="AlphaFoldDB" id="A0A8J2FSC8"/>
<dbReference type="GO" id="GO:0004140">
    <property type="term" value="F:dephospho-CoA kinase activity"/>
    <property type="evidence" value="ECO:0007669"/>
    <property type="project" value="UniProtKB-UniRule"/>
</dbReference>
<keyword evidence="2 5" id="KW-0547">Nucleotide-binding</keyword>
<evidence type="ECO:0000256" key="3">
    <source>
        <dbReference type="ARBA" id="ARBA00022840"/>
    </source>
</evidence>
<keyword evidence="4 5" id="KW-0173">Coenzyme A biosynthesis</keyword>
<evidence type="ECO:0000256" key="6">
    <source>
        <dbReference type="NCBIfam" id="TIGR00152"/>
    </source>
</evidence>
<evidence type="ECO:0000256" key="1">
    <source>
        <dbReference type="ARBA" id="ARBA00009018"/>
    </source>
</evidence>
<dbReference type="PANTHER" id="PTHR10695:SF46">
    <property type="entry name" value="BIFUNCTIONAL COENZYME A SYNTHASE-RELATED"/>
    <property type="match status" value="1"/>
</dbReference>
<protein>
    <recommendedName>
        <fullName evidence="5 6">Dephospho-CoA kinase</fullName>
        <ecNumber evidence="5 6">2.7.1.24</ecNumber>
    </recommendedName>
    <alternativeName>
        <fullName evidence="5">Dephosphocoenzyme A kinase</fullName>
    </alternativeName>
</protein>
<dbReference type="UniPathway" id="UPA00241">
    <property type="reaction ID" value="UER00356"/>
</dbReference>
<dbReference type="SUPFAM" id="SSF52540">
    <property type="entry name" value="P-loop containing nucleoside triphosphate hydrolases"/>
    <property type="match status" value="1"/>
</dbReference>
<dbReference type="EC" id="2.7.1.24" evidence="5 6"/>
<name>A0A8J2FSC8_9BACT</name>
<reference evidence="7" key="1">
    <citation type="submission" date="2021-02" db="EMBL/GenBank/DDBJ databases">
        <authorList>
            <person name="Cremers G."/>
            <person name="Picone N."/>
        </authorList>
    </citation>
    <scope>NUCLEOTIDE SEQUENCE</scope>
    <source>
        <strain evidence="7">PQ17</strain>
    </source>
</reference>
<feature type="binding site" evidence="5">
    <location>
        <begin position="33"/>
        <end position="38"/>
    </location>
    <ligand>
        <name>ATP</name>
        <dbReference type="ChEBI" id="CHEBI:30616"/>
    </ligand>
</feature>
<comment type="catalytic activity">
    <reaction evidence="5">
        <text>3'-dephospho-CoA + ATP = ADP + CoA + H(+)</text>
        <dbReference type="Rhea" id="RHEA:18245"/>
        <dbReference type="ChEBI" id="CHEBI:15378"/>
        <dbReference type="ChEBI" id="CHEBI:30616"/>
        <dbReference type="ChEBI" id="CHEBI:57287"/>
        <dbReference type="ChEBI" id="CHEBI:57328"/>
        <dbReference type="ChEBI" id="CHEBI:456216"/>
        <dbReference type="EC" id="2.7.1.24"/>
    </reaction>
</comment>
<dbReference type="HAMAP" id="MF_00376">
    <property type="entry name" value="Dephospho_CoA_kinase"/>
    <property type="match status" value="1"/>
</dbReference>
<keyword evidence="5 7" id="KW-0418">Kinase</keyword>
<dbReference type="GO" id="GO:0005524">
    <property type="term" value="F:ATP binding"/>
    <property type="evidence" value="ECO:0007669"/>
    <property type="project" value="UniProtKB-UniRule"/>
</dbReference>
<dbReference type="PANTHER" id="PTHR10695">
    <property type="entry name" value="DEPHOSPHO-COA KINASE-RELATED"/>
    <property type="match status" value="1"/>
</dbReference>
<dbReference type="EMBL" id="CAJNOB010000011">
    <property type="protein sequence ID" value="CAF0695478.1"/>
    <property type="molecule type" value="Genomic_DNA"/>
</dbReference>
<evidence type="ECO:0000313" key="8">
    <source>
        <dbReference type="Proteomes" id="UP000663859"/>
    </source>
</evidence>
<comment type="pathway">
    <text evidence="5">Cofactor biosynthesis; coenzyme A biosynthesis; CoA from (R)-pantothenate: step 5/5.</text>
</comment>
<evidence type="ECO:0000313" key="7">
    <source>
        <dbReference type="EMBL" id="CAF0695478.1"/>
    </source>
</evidence>
<evidence type="ECO:0000256" key="4">
    <source>
        <dbReference type="ARBA" id="ARBA00022993"/>
    </source>
</evidence>
<comment type="subcellular location">
    <subcellularLocation>
        <location evidence="5">Cytoplasm</location>
    </subcellularLocation>
</comment>
<comment type="similarity">
    <text evidence="1 5">Belongs to the CoaE family.</text>
</comment>
<dbReference type="InterPro" id="IPR027417">
    <property type="entry name" value="P-loop_NTPase"/>
</dbReference>
<dbReference type="PROSITE" id="PS51219">
    <property type="entry name" value="DPCK"/>
    <property type="match status" value="1"/>
</dbReference>
<dbReference type="GO" id="GO:0015937">
    <property type="term" value="P:coenzyme A biosynthetic process"/>
    <property type="evidence" value="ECO:0007669"/>
    <property type="project" value="UniProtKB-UniRule"/>
</dbReference>